<name>A0A248VN91_9BURK</name>
<reference evidence="3 4" key="1">
    <citation type="submission" date="2017-08" db="EMBL/GenBank/DDBJ databases">
        <title>Identification and genetic characteristics of simultaneous BTEX- and naphthalene-degrading Paraburkholderia sp. BN5 isolated from petroleum-contaminated soil.</title>
        <authorList>
            <person name="Lee Y."/>
            <person name="Jeon C.O."/>
        </authorList>
    </citation>
    <scope>NUCLEOTIDE SEQUENCE [LARGE SCALE GENOMIC DNA]</scope>
    <source>
        <strain evidence="3 4">BN5</strain>
    </source>
</reference>
<organism evidence="3 4">
    <name type="scientific">Paraburkholderia aromaticivorans</name>
    <dbReference type="NCBI Taxonomy" id="2026199"/>
    <lineage>
        <taxon>Bacteria</taxon>
        <taxon>Pseudomonadati</taxon>
        <taxon>Pseudomonadota</taxon>
        <taxon>Betaproteobacteria</taxon>
        <taxon>Burkholderiales</taxon>
        <taxon>Burkholderiaceae</taxon>
        <taxon>Paraburkholderia</taxon>
    </lineage>
</organism>
<keyword evidence="2" id="KW-0732">Signal</keyword>
<gene>
    <name evidence="3" type="ORF">CJU94_17825</name>
</gene>
<feature type="signal peptide" evidence="2">
    <location>
        <begin position="1"/>
        <end position="22"/>
    </location>
</feature>
<sequence>MKLAKKTLLSALLLLGSVSAMAAPHLTPQQCNDYPFKPLKGEVTHKQLMRELGELEAVGYQPSNDDDDYPGDLEQAEHKLRAEYRADCMPATPHVSASNAQAPAGAAPVQAANQPAG</sequence>
<protein>
    <recommendedName>
        <fullName evidence="5">DUF4148 domain-containing protein</fullName>
    </recommendedName>
</protein>
<feature type="region of interest" description="Disordered" evidence="1">
    <location>
        <begin position="92"/>
        <end position="117"/>
    </location>
</feature>
<dbReference type="InterPro" id="IPR025421">
    <property type="entry name" value="DUF4148"/>
</dbReference>
<accession>A0A248VN91</accession>
<evidence type="ECO:0000256" key="1">
    <source>
        <dbReference type="SAM" id="MobiDB-lite"/>
    </source>
</evidence>
<dbReference type="Pfam" id="PF13663">
    <property type="entry name" value="DUF4148"/>
    <property type="match status" value="1"/>
</dbReference>
<evidence type="ECO:0008006" key="5">
    <source>
        <dbReference type="Google" id="ProtNLM"/>
    </source>
</evidence>
<proteinExistence type="predicted"/>
<keyword evidence="4" id="KW-1185">Reference proteome</keyword>
<feature type="chain" id="PRO_5012467793" description="DUF4148 domain-containing protein" evidence="2">
    <location>
        <begin position="23"/>
        <end position="117"/>
    </location>
</feature>
<dbReference type="Proteomes" id="UP000215158">
    <property type="component" value="Chromosome 1"/>
</dbReference>
<dbReference type="OrthoDB" id="9030534at2"/>
<feature type="compositionally biased region" description="Low complexity" evidence="1">
    <location>
        <begin position="95"/>
        <end position="117"/>
    </location>
</feature>
<evidence type="ECO:0000313" key="4">
    <source>
        <dbReference type="Proteomes" id="UP000215158"/>
    </source>
</evidence>
<dbReference type="EMBL" id="CP022989">
    <property type="protein sequence ID" value="ASW00497.1"/>
    <property type="molecule type" value="Genomic_DNA"/>
</dbReference>
<dbReference type="KEGG" id="parb:CJU94_17825"/>
<dbReference type="RefSeq" id="WP_095420424.1">
    <property type="nucleotide sequence ID" value="NZ_CP022989.1"/>
</dbReference>
<evidence type="ECO:0000313" key="3">
    <source>
        <dbReference type="EMBL" id="ASW00497.1"/>
    </source>
</evidence>
<evidence type="ECO:0000256" key="2">
    <source>
        <dbReference type="SAM" id="SignalP"/>
    </source>
</evidence>
<dbReference type="AlphaFoldDB" id="A0A248VN91"/>